<dbReference type="SUPFAM" id="SSF56534">
    <property type="entry name" value="Aromatic aminoacid monoxygenases, catalytic and oligomerization domains"/>
    <property type="match status" value="1"/>
</dbReference>
<evidence type="ECO:0000256" key="1">
    <source>
        <dbReference type="ARBA" id="ARBA00001954"/>
    </source>
</evidence>
<accession>A0A434A250</accession>
<dbReference type="GO" id="GO:0009072">
    <property type="term" value="P:aromatic amino acid metabolic process"/>
    <property type="evidence" value="ECO:0007669"/>
    <property type="project" value="InterPro"/>
</dbReference>
<evidence type="ECO:0000259" key="8">
    <source>
        <dbReference type="PROSITE" id="PS51410"/>
    </source>
</evidence>
<keyword evidence="5 7" id="KW-0408">Iron</keyword>
<feature type="binding site" evidence="7">
    <location>
        <position position="136"/>
    </location>
    <ligand>
        <name>Fe cation</name>
        <dbReference type="ChEBI" id="CHEBI:24875"/>
    </ligand>
</feature>
<dbReference type="OrthoDB" id="9780502at2"/>
<evidence type="ECO:0000256" key="6">
    <source>
        <dbReference type="ARBA" id="ARBA00023033"/>
    </source>
</evidence>
<sequence length="585" mass="65432">MNANIESNPLLDRLPKHLKQFIKPQDYSDYTPINQAVWRYVMRKNVDYLSKVAHHSYLDGLRKTGIEIDSIPSMYGMNRILTEIGWAAVAVDGFIPPNAFMEFQAYNVLVIASDIRQLEHIEYTPAPDIIHEGAGHAPIIANPEYAEYLRRFGEIGCKAISSHKDYQMYEAIRLLSILKEAEDTPQEKIDEAEKAVADLQNNMGELSEMAQIRNLHWWTVEYGLIGTVEDPKIYGAGLLSSIGESAWCMTDNVKKIPYDISAANQNFDITQLQPQLYVTPNFSYLSLILEEFANKMALRTGGISGINKLIHSNALGTIELSTGLQVSGVFTNVIEDEGKPVYIQTTGKTALAYREKELVGHGTLTHPEGFGSPIGKLKGFNLAIEDMSPKDLQAYNIVENEAVKLEFEGNIIVEGEIITGSRNLHGEIILISFRNCTVTHGETVLFQPEWGNYDMAIGKKVVSAFSGPADVNSFDLINSVPTTTTIKAKHTDERDELETLYQTIRLIRENKNSITEVKSVFEKLKNNHANDWLLSVEIAELLKNSDDTALLEEVLIYLDQLKAKRPEVAHLISGGLDLIFDKKAV</sequence>
<feature type="binding site" evidence="7">
    <location>
        <position position="131"/>
    </location>
    <ligand>
        <name>Fe cation</name>
        <dbReference type="ChEBI" id="CHEBI:24875"/>
    </ligand>
</feature>
<gene>
    <name evidence="9" type="ORF">D0817_21345</name>
</gene>
<feature type="domain" description="Biopterin-dependent aromatic amino acid hydroxylase family profile" evidence="8">
    <location>
        <begin position="1"/>
        <end position="342"/>
    </location>
</feature>
<dbReference type="PANTHER" id="PTHR11473">
    <property type="entry name" value="AROMATIC AMINO ACID HYDROXYLASE"/>
    <property type="match status" value="1"/>
</dbReference>
<name>A0A434A250_9FLAO</name>
<feature type="binding site" evidence="7">
    <location>
        <position position="221"/>
    </location>
    <ligand>
        <name>Fe cation</name>
        <dbReference type="ChEBI" id="CHEBI:24875"/>
    </ligand>
</feature>
<reference evidence="10" key="1">
    <citation type="journal article" date="2019" name="Syst. Appl. Microbiol.">
        <title>Flavobacterium circumlabens sp. nov. and Flavobacterium cupreum sp. nov., two psychrotrophic species isolated from Antarctic environmental samples.</title>
        <authorList>
            <person name="Kralova S."/>
            <person name="Busse H.-J."/>
            <person name="Svec P."/>
            <person name="Maslanova I."/>
            <person name="Stankova E."/>
            <person name="Bartak M."/>
            <person name="Sedlacek I."/>
        </authorList>
    </citation>
    <scope>NUCLEOTIDE SEQUENCE [LARGE SCALE GENOMIC DNA]</scope>
    <source>
        <strain evidence="10">CCM 8825</strain>
    </source>
</reference>
<keyword evidence="3 7" id="KW-0479">Metal-binding</keyword>
<dbReference type="NCBIfam" id="NF010657">
    <property type="entry name" value="PRK14056.1"/>
    <property type="match status" value="1"/>
</dbReference>
<comment type="similarity">
    <text evidence="2">Belongs to the biopterin-dependent aromatic amino acid hydroxylase family.</text>
</comment>
<dbReference type="EMBL" id="QWDM01000017">
    <property type="protein sequence ID" value="RUT68454.1"/>
    <property type="molecule type" value="Genomic_DNA"/>
</dbReference>
<comment type="cofactor">
    <cofactor evidence="1 7">
        <name>Fe(2+)</name>
        <dbReference type="ChEBI" id="CHEBI:29033"/>
    </cofactor>
</comment>
<dbReference type="CDD" id="cd00361">
    <property type="entry name" value="arom_aa_hydroxylase"/>
    <property type="match status" value="1"/>
</dbReference>
<dbReference type="AlphaFoldDB" id="A0A434A250"/>
<dbReference type="GO" id="GO:0016714">
    <property type="term" value="F:oxidoreductase activity, acting on paired donors, with incorporation or reduction of molecular oxygen, reduced pteridine as one donor, and incorporation of one atom of oxygen"/>
    <property type="evidence" value="ECO:0007669"/>
    <property type="project" value="InterPro"/>
</dbReference>
<dbReference type="GO" id="GO:0005506">
    <property type="term" value="F:iron ion binding"/>
    <property type="evidence" value="ECO:0007669"/>
    <property type="project" value="InterPro"/>
</dbReference>
<dbReference type="PANTHER" id="PTHR11473:SF24">
    <property type="entry name" value="PHENYLALANINE-4-HYDROXYLASE"/>
    <property type="match status" value="1"/>
</dbReference>
<dbReference type="InterPro" id="IPR036951">
    <property type="entry name" value="ArAA_hydroxylase_sf"/>
</dbReference>
<evidence type="ECO:0000256" key="2">
    <source>
        <dbReference type="ARBA" id="ARBA00009712"/>
    </source>
</evidence>
<dbReference type="PROSITE" id="PS51410">
    <property type="entry name" value="BH4_AAA_HYDROXYL_2"/>
    <property type="match status" value="1"/>
</dbReference>
<keyword evidence="4" id="KW-0560">Oxidoreductase</keyword>
<organism evidence="9 10">
    <name type="scientific">Flavobacterium cupreum</name>
    <dbReference type="NCBI Taxonomy" id="2133766"/>
    <lineage>
        <taxon>Bacteria</taxon>
        <taxon>Pseudomonadati</taxon>
        <taxon>Bacteroidota</taxon>
        <taxon>Flavobacteriia</taxon>
        <taxon>Flavobacteriales</taxon>
        <taxon>Flavobacteriaceae</taxon>
        <taxon>Flavobacterium</taxon>
    </lineage>
</organism>
<protein>
    <submittedName>
        <fullName evidence="9">Aromatic amino acid hydroxylase</fullName>
    </submittedName>
</protein>
<dbReference type="Proteomes" id="UP000288102">
    <property type="component" value="Unassembled WGS sequence"/>
</dbReference>
<dbReference type="RefSeq" id="WP_127340325.1">
    <property type="nucleotide sequence ID" value="NZ_QWDM01000017.1"/>
</dbReference>
<evidence type="ECO:0000256" key="5">
    <source>
        <dbReference type="ARBA" id="ARBA00023004"/>
    </source>
</evidence>
<evidence type="ECO:0000256" key="7">
    <source>
        <dbReference type="PIRSR" id="PIRSR601273-2"/>
    </source>
</evidence>
<dbReference type="InterPro" id="IPR001273">
    <property type="entry name" value="ArAA_hydroxylase"/>
</dbReference>
<dbReference type="Pfam" id="PF00351">
    <property type="entry name" value="Biopterin_H"/>
    <property type="match status" value="2"/>
</dbReference>
<proteinExistence type="inferred from homology"/>
<evidence type="ECO:0000313" key="10">
    <source>
        <dbReference type="Proteomes" id="UP000288102"/>
    </source>
</evidence>
<keyword evidence="10" id="KW-1185">Reference proteome</keyword>
<dbReference type="Gene3D" id="1.20.58.690">
    <property type="match status" value="1"/>
</dbReference>
<dbReference type="InterPro" id="IPR019774">
    <property type="entry name" value="Aromatic-AA_hydroxylase_C"/>
</dbReference>
<dbReference type="InterPro" id="IPR036329">
    <property type="entry name" value="Aro-AA_hydroxylase_C_sf"/>
</dbReference>
<evidence type="ECO:0000256" key="3">
    <source>
        <dbReference type="ARBA" id="ARBA00022723"/>
    </source>
</evidence>
<dbReference type="Gene3D" id="1.10.800.10">
    <property type="entry name" value="Aromatic amino acid hydroxylase"/>
    <property type="match status" value="1"/>
</dbReference>
<keyword evidence="6" id="KW-0503">Monooxygenase</keyword>
<comment type="caution">
    <text evidence="9">The sequence shown here is derived from an EMBL/GenBank/DDBJ whole genome shotgun (WGS) entry which is preliminary data.</text>
</comment>
<evidence type="ECO:0000256" key="4">
    <source>
        <dbReference type="ARBA" id="ARBA00023002"/>
    </source>
</evidence>
<evidence type="ECO:0000313" key="9">
    <source>
        <dbReference type="EMBL" id="RUT68454.1"/>
    </source>
</evidence>